<dbReference type="RefSeq" id="WP_282679055.1">
    <property type="nucleotide sequence ID" value="NZ_JAOTLW010000003.1"/>
</dbReference>
<dbReference type="EMBL" id="JAOTLW010000003">
    <property type="protein sequence ID" value="MDI5830713.1"/>
    <property type="molecule type" value="Genomic_DNA"/>
</dbReference>
<keyword evidence="2" id="KW-1185">Reference proteome</keyword>
<gene>
    <name evidence="1" type="ORF">ODY93_03970</name>
</gene>
<comment type="caution">
    <text evidence="1">The sequence shown here is derived from an EMBL/GenBank/DDBJ whole genome shotgun (WGS) entry which is preliminary data.</text>
</comment>
<organism evidence="1 2">
    <name type="scientific">Shewanella xiamenensis</name>
    <dbReference type="NCBI Taxonomy" id="332186"/>
    <lineage>
        <taxon>Bacteria</taxon>
        <taxon>Pseudomonadati</taxon>
        <taxon>Pseudomonadota</taxon>
        <taxon>Gammaproteobacteria</taxon>
        <taxon>Alteromonadales</taxon>
        <taxon>Shewanellaceae</taxon>
        <taxon>Shewanella</taxon>
    </lineage>
</organism>
<reference evidence="1 2" key="1">
    <citation type="submission" date="2022-09" db="EMBL/GenBank/DDBJ databases">
        <title>The outer-membrane cytochrome OmcA is essential for infection of Shewanella oneidensis by a zebrafish-associated bacteriophage.</title>
        <authorList>
            <person name="Grenfell A.W."/>
            <person name="Intile P."/>
            <person name="Mcfarlane J."/>
            <person name="Leung D."/>
            <person name="Abdalla K."/>
            <person name="Wold M."/>
            <person name="Kees E."/>
            <person name="Gralnick J."/>
        </authorList>
    </citation>
    <scope>NUCLEOTIDE SEQUENCE [LARGE SCALE GENOMIC DNA]</scope>
    <source>
        <strain evidence="1 2">NF-5</strain>
    </source>
</reference>
<evidence type="ECO:0000313" key="1">
    <source>
        <dbReference type="EMBL" id="MDI5830713.1"/>
    </source>
</evidence>
<dbReference type="Pfam" id="PF13957">
    <property type="entry name" value="YafO_toxin"/>
    <property type="match status" value="1"/>
</dbReference>
<proteinExistence type="predicted"/>
<accession>A0ABT6U8B2</accession>
<protein>
    <submittedName>
        <fullName evidence="1">Type II toxin-antitoxin system YafO family toxin</fullName>
    </submittedName>
</protein>
<name>A0ABT6U8B2_9GAMM</name>
<dbReference type="InterPro" id="IPR020353">
    <property type="entry name" value="Toxin_YafO"/>
</dbReference>
<evidence type="ECO:0000313" key="2">
    <source>
        <dbReference type="Proteomes" id="UP001159075"/>
    </source>
</evidence>
<sequence length="141" mass="16250">MSILVTFKDGIEEKLKAAGFELSKLKKDLELYFSTKALKKRIKADYIGKDAPFTRPSTILEAEVHHIHIFVKGITCPQEWAQKRIPTSDSYIVYTFGAIEANAYHIIDFIDNGAHEKCELPDNFSRLTTYKVEAEKFRMKF</sequence>
<dbReference type="Proteomes" id="UP001159075">
    <property type="component" value="Unassembled WGS sequence"/>
</dbReference>